<evidence type="ECO:0000259" key="1">
    <source>
        <dbReference type="Pfam" id="PF00561"/>
    </source>
</evidence>
<dbReference type="AlphaFoldDB" id="A0A0E4GCF4"/>
<feature type="domain" description="Serine aminopeptidase S33" evidence="2">
    <location>
        <begin position="24"/>
        <end position="137"/>
    </location>
</feature>
<sequence>MQTISIENKVGHKLAAYLFMPESKPQLFLVVCHGFRGAKENSGRIFDFAKRVNELGMGVLAFDFSGSGASEGDFSTMTLSRQASDLKAVIDYLHIKYDLPVVLLGRSFGGSTAIAAGAEDERVAAFILWSTPVFLEETFTVMILDEFKNLSSEQPIHIQDDAGEFDLESGFIKDFAHHDIDRYLMAMQNRPVLIIHARDDEVVPVKNAVYMQQKLPHAQLSLVEEAGHRFLSKTKLREDITLEWLQKFIRKTQSGGE</sequence>
<organism evidence="3 4">
    <name type="scientific">Syntrophomonas zehnderi OL-4</name>
    <dbReference type="NCBI Taxonomy" id="690567"/>
    <lineage>
        <taxon>Bacteria</taxon>
        <taxon>Bacillati</taxon>
        <taxon>Bacillota</taxon>
        <taxon>Clostridia</taxon>
        <taxon>Eubacteriales</taxon>
        <taxon>Syntrophomonadaceae</taxon>
        <taxon>Syntrophomonas</taxon>
    </lineage>
</organism>
<dbReference type="Proteomes" id="UP000045545">
    <property type="component" value="Unassembled WGS sequence"/>
</dbReference>
<dbReference type="Pfam" id="PF00561">
    <property type="entry name" value="Abhydrolase_1"/>
    <property type="match status" value="1"/>
</dbReference>
<reference evidence="3 4" key="1">
    <citation type="submission" date="2015-03" db="EMBL/GenBank/DDBJ databases">
        <authorList>
            <person name="Murphy D."/>
        </authorList>
    </citation>
    <scope>NUCLEOTIDE SEQUENCE [LARGE SCALE GENOMIC DNA]</scope>
    <source>
        <strain evidence="3 4">OL-4</strain>
    </source>
</reference>
<keyword evidence="4" id="KW-1185">Reference proteome</keyword>
<name>A0A0E4GCF4_9FIRM</name>
<gene>
    <name evidence="3" type="ORF">1874</name>
</gene>
<dbReference type="PANTHER" id="PTHR12277:SF81">
    <property type="entry name" value="PROTEIN ABHD13"/>
    <property type="match status" value="1"/>
</dbReference>
<dbReference type="Pfam" id="PF12146">
    <property type="entry name" value="Hydrolase_4"/>
    <property type="match status" value="1"/>
</dbReference>
<dbReference type="SUPFAM" id="SSF53474">
    <property type="entry name" value="alpha/beta-Hydrolases"/>
    <property type="match status" value="1"/>
</dbReference>
<accession>A0A0E4GCF4</accession>
<dbReference type="GO" id="GO:0016787">
    <property type="term" value="F:hydrolase activity"/>
    <property type="evidence" value="ECO:0007669"/>
    <property type="project" value="UniProtKB-KW"/>
</dbReference>
<evidence type="ECO:0000259" key="2">
    <source>
        <dbReference type="Pfam" id="PF12146"/>
    </source>
</evidence>
<dbReference type="PANTHER" id="PTHR12277">
    <property type="entry name" value="ALPHA/BETA HYDROLASE DOMAIN-CONTAINING PROTEIN"/>
    <property type="match status" value="1"/>
</dbReference>
<protein>
    <submittedName>
        <fullName evidence="3">Alpha/Beta hydrolase fold</fullName>
    </submittedName>
</protein>
<dbReference type="OrthoDB" id="9780269at2"/>
<dbReference type="InterPro" id="IPR029058">
    <property type="entry name" value="AB_hydrolase_fold"/>
</dbReference>
<keyword evidence="3" id="KW-0378">Hydrolase</keyword>
<dbReference type="RefSeq" id="WP_046498048.1">
    <property type="nucleotide sequence ID" value="NZ_CGIH01000029.1"/>
</dbReference>
<dbReference type="STRING" id="690567.1874"/>
<dbReference type="EMBL" id="CGIH01000029">
    <property type="protein sequence ID" value="CFX78298.1"/>
    <property type="molecule type" value="Genomic_DNA"/>
</dbReference>
<evidence type="ECO:0000313" key="4">
    <source>
        <dbReference type="Proteomes" id="UP000045545"/>
    </source>
</evidence>
<dbReference type="Gene3D" id="3.40.50.1820">
    <property type="entry name" value="alpha/beta hydrolase"/>
    <property type="match status" value="1"/>
</dbReference>
<dbReference type="InterPro" id="IPR000073">
    <property type="entry name" value="AB_hydrolase_1"/>
</dbReference>
<feature type="domain" description="AB hydrolase-1" evidence="1">
    <location>
        <begin position="169"/>
        <end position="228"/>
    </location>
</feature>
<proteinExistence type="predicted"/>
<dbReference type="InterPro" id="IPR022742">
    <property type="entry name" value="Hydrolase_4"/>
</dbReference>
<evidence type="ECO:0000313" key="3">
    <source>
        <dbReference type="EMBL" id="CFX78298.1"/>
    </source>
</evidence>